<name>A0A829YCI4_9GAMM</name>
<dbReference type="AlphaFoldDB" id="A0A829YCI4"/>
<dbReference type="Proteomes" id="UP000445000">
    <property type="component" value="Unassembled WGS sequence"/>
</dbReference>
<comment type="caution">
    <text evidence="5">The sequence shown here is derived from an EMBL/GenBank/DDBJ whole genome shotgun (WGS) entry which is preliminary data.</text>
</comment>
<organism evidence="5 6">
    <name type="scientific">Steroidobacter agaridevorans</name>
    <dbReference type="NCBI Taxonomy" id="2695856"/>
    <lineage>
        <taxon>Bacteria</taxon>
        <taxon>Pseudomonadati</taxon>
        <taxon>Pseudomonadota</taxon>
        <taxon>Gammaproteobacteria</taxon>
        <taxon>Steroidobacterales</taxon>
        <taxon>Steroidobacteraceae</taxon>
        <taxon>Steroidobacter</taxon>
    </lineage>
</organism>
<keyword evidence="2" id="KW-0812">Transmembrane</keyword>
<keyword evidence="6" id="KW-1185">Reference proteome</keyword>
<dbReference type="GO" id="GO:0022857">
    <property type="term" value="F:transmembrane transporter activity"/>
    <property type="evidence" value="ECO:0007669"/>
    <property type="project" value="InterPro"/>
</dbReference>
<dbReference type="Pfam" id="PF13520">
    <property type="entry name" value="AA_permease_2"/>
    <property type="match status" value="1"/>
</dbReference>
<reference evidence="6" key="1">
    <citation type="submission" date="2020-01" db="EMBL/GenBank/DDBJ databases">
        <title>'Steroidobacter agaridevorans' sp. nov., agar-degrading bacteria isolated from rhizosphere soils.</title>
        <authorList>
            <person name="Ikenaga M."/>
            <person name="Kataoka M."/>
            <person name="Murouchi A."/>
            <person name="Katsuragi S."/>
            <person name="Sakai M."/>
        </authorList>
    </citation>
    <scope>NUCLEOTIDE SEQUENCE [LARGE SCALE GENOMIC DNA]</scope>
    <source>
        <strain evidence="6">YU21-B</strain>
    </source>
</reference>
<gene>
    <name evidence="5" type="ORF">GCM10011487_26630</name>
</gene>
<evidence type="ECO:0000256" key="3">
    <source>
        <dbReference type="ARBA" id="ARBA00022989"/>
    </source>
</evidence>
<evidence type="ECO:0000256" key="1">
    <source>
        <dbReference type="ARBA" id="ARBA00004141"/>
    </source>
</evidence>
<keyword evidence="3" id="KW-1133">Transmembrane helix</keyword>
<dbReference type="GO" id="GO:0016020">
    <property type="term" value="C:membrane"/>
    <property type="evidence" value="ECO:0007669"/>
    <property type="project" value="UniProtKB-SubCell"/>
</dbReference>
<comment type="subcellular location">
    <subcellularLocation>
        <location evidence="1">Membrane</location>
        <topology evidence="1">Multi-pass membrane protein</topology>
    </subcellularLocation>
</comment>
<accession>A0A829YCI4</accession>
<protein>
    <submittedName>
        <fullName evidence="5">Uncharacterized protein</fullName>
    </submittedName>
</protein>
<evidence type="ECO:0000256" key="4">
    <source>
        <dbReference type="ARBA" id="ARBA00023136"/>
    </source>
</evidence>
<evidence type="ECO:0000313" key="6">
    <source>
        <dbReference type="Proteomes" id="UP000445000"/>
    </source>
</evidence>
<sequence>MIIVALCYGELGARSPTAGSEFIYTLETFGPFPEFLVGWFLTFAHISVCAFEARVAGANALSWGVDRGEEATLFVPAATRVIPGFAGNSLKRAAEMAANTRLSGRSRSEEMTVGAVFGYTGALPKRPYR</sequence>
<dbReference type="InterPro" id="IPR002293">
    <property type="entry name" value="AA/rel_permease1"/>
</dbReference>
<evidence type="ECO:0000256" key="2">
    <source>
        <dbReference type="ARBA" id="ARBA00022692"/>
    </source>
</evidence>
<dbReference type="EMBL" id="BLJN01000002">
    <property type="protein sequence ID" value="GFE80663.1"/>
    <property type="molecule type" value="Genomic_DNA"/>
</dbReference>
<evidence type="ECO:0000313" key="5">
    <source>
        <dbReference type="EMBL" id="GFE80663.1"/>
    </source>
</evidence>
<keyword evidence="4" id="KW-0472">Membrane</keyword>
<dbReference type="Gene3D" id="1.20.1740.10">
    <property type="entry name" value="Amino acid/polyamine transporter I"/>
    <property type="match status" value="1"/>
</dbReference>
<proteinExistence type="predicted"/>